<evidence type="ECO:0000313" key="8">
    <source>
        <dbReference type="EMBL" id="WFD40569.1"/>
    </source>
</evidence>
<name>A0AAF0F4T8_9BASI</name>
<dbReference type="GeneID" id="85227206"/>
<sequence length="598" mass="64503">MSFAHLKARRAARDGRWRARGRDGGKGRGEDDTGEAGTGVQEDEEQGTGIVEEEQHEPHLAGTPADDPPPELRGSQLTLFTTAGHGRGLQRARDAPGAQAGDELLAVEPHASVLSTAQADMRCHYCFVKRAALQRCSGCKFARYCSAACQRSAWTKARHRDECPALQRWFAAAKEAGHAPADPGAAVRVLAQLVWHRRKHGVQSAWWKGVASMQSHRATMSEAQQAECAELAFRVAHFLTLDALPSYGFDGASGLLDMVCAYRTNAFTLADAQLDPIGVSVSVPIALFNHACDPNAVVVFPRAGDRTMRVVAIKPIAPGAEVLTSYVDLAEPLAQRQATLSSRYLFTCTCRLCTTSAHPPKHWTDPRTAIWCEHNCSGWAALPNWRQLPVDDTSLASGACNRCGKTSMLHAPREIHARWTATEALMERVQKAMQGEASHDSLGDVLSTVRWLSTLAPPSNTLLWTLMHAAHVLAIETGAFAEATHLAFVLCAGMQACGGREADSALYPPGHPLRAVMFATLGKLLLHETPPCPPLLARMPAVPADRAVQLALARQALVQALDEARCGFGRSVDGGDVAADVRDSLTALEQEQAVLRSM</sequence>
<dbReference type="AlphaFoldDB" id="A0AAF0F4T8"/>
<dbReference type="PROSITE" id="PS50280">
    <property type="entry name" value="SET"/>
    <property type="match status" value="1"/>
</dbReference>
<keyword evidence="2 4" id="KW-0863">Zinc-finger</keyword>
<dbReference type="RefSeq" id="XP_060123466.1">
    <property type="nucleotide sequence ID" value="XM_060267483.1"/>
</dbReference>
<evidence type="ECO:0000256" key="5">
    <source>
        <dbReference type="SAM" id="MobiDB-lite"/>
    </source>
</evidence>
<keyword evidence="3" id="KW-0862">Zinc</keyword>
<dbReference type="Pfam" id="PF00856">
    <property type="entry name" value="SET"/>
    <property type="match status" value="1"/>
</dbReference>
<dbReference type="Gene3D" id="2.170.270.10">
    <property type="entry name" value="SET domain"/>
    <property type="match status" value="1"/>
</dbReference>
<dbReference type="PANTHER" id="PTHR12197">
    <property type="entry name" value="HISTONE-LYSINE N-METHYLTRANSFERASE SMYD"/>
    <property type="match status" value="1"/>
</dbReference>
<dbReference type="Gene3D" id="6.10.140.2220">
    <property type="match status" value="1"/>
</dbReference>
<evidence type="ECO:0000256" key="4">
    <source>
        <dbReference type="PROSITE-ProRule" id="PRU00134"/>
    </source>
</evidence>
<dbReference type="InterPro" id="IPR001214">
    <property type="entry name" value="SET_dom"/>
</dbReference>
<feature type="region of interest" description="Disordered" evidence="5">
    <location>
        <begin position="1"/>
        <end position="75"/>
    </location>
</feature>
<dbReference type="PROSITE" id="PS01360">
    <property type="entry name" value="ZF_MYND_1"/>
    <property type="match status" value="1"/>
</dbReference>
<dbReference type="Pfam" id="PF01753">
    <property type="entry name" value="zf-MYND"/>
    <property type="match status" value="1"/>
</dbReference>
<protein>
    <submittedName>
        <fullName evidence="8">Uncharacterized protein</fullName>
    </submittedName>
</protein>
<dbReference type="SUPFAM" id="SSF82199">
    <property type="entry name" value="SET domain"/>
    <property type="match status" value="1"/>
</dbReference>
<evidence type="ECO:0000256" key="2">
    <source>
        <dbReference type="ARBA" id="ARBA00022771"/>
    </source>
</evidence>
<dbReference type="GO" id="GO:0005634">
    <property type="term" value="C:nucleus"/>
    <property type="evidence" value="ECO:0007669"/>
    <property type="project" value="TreeGrafter"/>
</dbReference>
<feature type="compositionally biased region" description="Basic residues" evidence="5">
    <location>
        <begin position="1"/>
        <end position="10"/>
    </location>
</feature>
<feature type="domain" description="SET" evidence="6">
    <location>
        <begin position="75"/>
        <end position="327"/>
    </location>
</feature>
<dbReference type="InterPro" id="IPR050869">
    <property type="entry name" value="H3K4_H4K5_MeTrfase"/>
</dbReference>
<accession>A0AAF0F4T8</accession>
<dbReference type="InterPro" id="IPR046341">
    <property type="entry name" value="SET_dom_sf"/>
</dbReference>
<dbReference type="Proteomes" id="UP001217754">
    <property type="component" value="Chromosome 7"/>
</dbReference>
<gene>
    <name evidence="8" type="ORF">MJAP1_003555</name>
</gene>
<dbReference type="Gene3D" id="1.10.220.160">
    <property type="match status" value="1"/>
</dbReference>
<keyword evidence="9" id="KW-1185">Reference proteome</keyword>
<dbReference type="PROSITE" id="PS50865">
    <property type="entry name" value="ZF_MYND_2"/>
    <property type="match status" value="1"/>
</dbReference>
<evidence type="ECO:0000259" key="7">
    <source>
        <dbReference type="PROSITE" id="PS50865"/>
    </source>
</evidence>
<dbReference type="EMBL" id="CP119964">
    <property type="protein sequence ID" value="WFD40569.1"/>
    <property type="molecule type" value="Genomic_DNA"/>
</dbReference>
<evidence type="ECO:0000256" key="1">
    <source>
        <dbReference type="ARBA" id="ARBA00022723"/>
    </source>
</evidence>
<dbReference type="PANTHER" id="PTHR12197:SF251">
    <property type="entry name" value="EG:BACR7C10.4 PROTEIN"/>
    <property type="match status" value="1"/>
</dbReference>
<evidence type="ECO:0000313" key="9">
    <source>
        <dbReference type="Proteomes" id="UP001217754"/>
    </source>
</evidence>
<evidence type="ECO:0000256" key="3">
    <source>
        <dbReference type="ARBA" id="ARBA00022833"/>
    </source>
</evidence>
<keyword evidence="1" id="KW-0479">Metal-binding</keyword>
<organism evidence="8 9">
    <name type="scientific">Malassezia japonica</name>
    <dbReference type="NCBI Taxonomy" id="223818"/>
    <lineage>
        <taxon>Eukaryota</taxon>
        <taxon>Fungi</taxon>
        <taxon>Dikarya</taxon>
        <taxon>Basidiomycota</taxon>
        <taxon>Ustilaginomycotina</taxon>
        <taxon>Malasseziomycetes</taxon>
        <taxon>Malasseziales</taxon>
        <taxon>Malasseziaceae</taxon>
        <taxon>Malassezia</taxon>
    </lineage>
</organism>
<feature type="compositionally biased region" description="Acidic residues" evidence="5">
    <location>
        <begin position="41"/>
        <end position="55"/>
    </location>
</feature>
<dbReference type="GO" id="GO:0008270">
    <property type="term" value="F:zinc ion binding"/>
    <property type="evidence" value="ECO:0007669"/>
    <property type="project" value="UniProtKB-KW"/>
</dbReference>
<feature type="domain" description="MYND-type" evidence="7">
    <location>
        <begin position="123"/>
        <end position="163"/>
    </location>
</feature>
<evidence type="ECO:0000259" key="6">
    <source>
        <dbReference type="PROSITE" id="PS50280"/>
    </source>
</evidence>
<dbReference type="InterPro" id="IPR002893">
    <property type="entry name" value="Znf_MYND"/>
</dbReference>
<reference evidence="8" key="1">
    <citation type="submission" date="2023-03" db="EMBL/GenBank/DDBJ databases">
        <title>Mating type loci evolution in Malassezia.</title>
        <authorList>
            <person name="Coelho M.A."/>
        </authorList>
    </citation>
    <scope>NUCLEOTIDE SEQUENCE</scope>
    <source>
        <strain evidence="8">CBS 9431</strain>
    </source>
</reference>
<proteinExistence type="predicted"/>
<feature type="compositionally biased region" description="Basic and acidic residues" evidence="5">
    <location>
        <begin position="11"/>
        <end position="31"/>
    </location>
</feature>